<dbReference type="AlphaFoldDB" id="A0AAE0A8T3"/>
<evidence type="ECO:0000313" key="1">
    <source>
        <dbReference type="EMBL" id="KAK3205488.1"/>
    </source>
</evidence>
<evidence type="ECO:0000313" key="2">
    <source>
        <dbReference type="Proteomes" id="UP001281410"/>
    </source>
</evidence>
<protein>
    <submittedName>
        <fullName evidence="1">Uncharacterized protein</fullName>
    </submittedName>
</protein>
<reference evidence="1" key="1">
    <citation type="journal article" date="2023" name="Plant J.">
        <title>Genome sequences and population genomics provide insights into the demographic history, inbreeding, and mutation load of two 'living fossil' tree species of Dipteronia.</title>
        <authorList>
            <person name="Feng Y."/>
            <person name="Comes H.P."/>
            <person name="Chen J."/>
            <person name="Zhu S."/>
            <person name="Lu R."/>
            <person name="Zhang X."/>
            <person name="Li P."/>
            <person name="Qiu J."/>
            <person name="Olsen K.M."/>
            <person name="Qiu Y."/>
        </authorList>
    </citation>
    <scope>NUCLEOTIDE SEQUENCE</scope>
    <source>
        <strain evidence="1">NBL</strain>
    </source>
</reference>
<dbReference type="Proteomes" id="UP001281410">
    <property type="component" value="Unassembled WGS sequence"/>
</dbReference>
<sequence length="134" mass="15915">MSADEEKEGDDEDDCEEKRAMMMGKKRVMKKSEMMLTRNKSEMIRMIMRIGKWIVMNDILGYQPLWGEIKKQWFTNIVDHVWNKIKGWQELLEMGTRWRVGDGFSIFILKDKWLPRPTTFQPCSVFMWVGCGLG</sequence>
<accession>A0AAE0A8T3</accession>
<name>A0AAE0A8T3_9ROSI</name>
<proteinExistence type="predicted"/>
<comment type="caution">
    <text evidence="1">The sequence shown here is derived from an EMBL/GenBank/DDBJ whole genome shotgun (WGS) entry which is preliminary data.</text>
</comment>
<dbReference type="EMBL" id="JANJYJ010000006">
    <property type="protein sequence ID" value="KAK3205488.1"/>
    <property type="molecule type" value="Genomic_DNA"/>
</dbReference>
<keyword evidence="2" id="KW-1185">Reference proteome</keyword>
<gene>
    <name evidence="1" type="ORF">Dsin_019534</name>
</gene>
<organism evidence="1 2">
    <name type="scientific">Dipteronia sinensis</name>
    <dbReference type="NCBI Taxonomy" id="43782"/>
    <lineage>
        <taxon>Eukaryota</taxon>
        <taxon>Viridiplantae</taxon>
        <taxon>Streptophyta</taxon>
        <taxon>Embryophyta</taxon>
        <taxon>Tracheophyta</taxon>
        <taxon>Spermatophyta</taxon>
        <taxon>Magnoliopsida</taxon>
        <taxon>eudicotyledons</taxon>
        <taxon>Gunneridae</taxon>
        <taxon>Pentapetalae</taxon>
        <taxon>rosids</taxon>
        <taxon>malvids</taxon>
        <taxon>Sapindales</taxon>
        <taxon>Sapindaceae</taxon>
        <taxon>Hippocastanoideae</taxon>
        <taxon>Acereae</taxon>
        <taxon>Dipteronia</taxon>
    </lineage>
</organism>